<organism evidence="2 3">
    <name type="scientific">Cicer arietinum</name>
    <name type="common">Chickpea</name>
    <name type="synonym">Garbanzo</name>
    <dbReference type="NCBI Taxonomy" id="3827"/>
    <lineage>
        <taxon>Eukaryota</taxon>
        <taxon>Viridiplantae</taxon>
        <taxon>Streptophyta</taxon>
        <taxon>Embryophyta</taxon>
        <taxon>Tracheophyta</taxon>
        <taxon>Spermatophyta</taxon>
        <taxon>Magnoliopsida</taxon>
        <taxon>eudicotyledons</taxon>
        <taxon>Gunneridae</taxon>
        <taxon>Pentapetalae</taxon>
        <taxon>rosids</taxon>
        <taxon>fabids</taxon>
        <taxon>Fabales</taxon>
        <taxon>Fabaceae</taxon>
        <taxon>Papilionoideae</taxon>
        <taxon>50 kb inversion clade</taxon>
        <taxon>NPAAA clade</taxon>
        <taxon>Hologalegina</taxon>
        <taxon>IRL clade</taxon>
        <taxon>Cicereae</taxon>
        <taxon>Cicer</taxon>
    </lineage>
</organism>
<keyword evidence="2" id="KW-1185">Reference proteome</keyword>
<sequence length="501" mass="58091">MYEGLEPDFEDMNDCLERDFDEMYDDFDAMNDAMNKGGEDVMVDLTDVFSIGMMFDTRDDLLKWARNVGRENGVVVVIFRSENATARPRTKTKLILGCERSGKYRPWKNPKPTRSTWSRECECPFRLIGTPSNVGDGWYLHVICGVHNHELAKKLTGHAFIGRLSQEEKVVLGDMTKNMIKPRNILMTIKDHNVTSLTTIKQVYNARQAYHSSLRGNRTKMQHLLTLMERDKYVYRYRKVEGSNELRDIFWTHPDAISLSERVDNFTWAPQMLKEQITGGEVEVIVTDRDLALMNAIECVFPKAVNLLCLFHVCKNVKAKCKMTVFPKKKQVQIMEAWEALVYSYDETQYYMNLANFEGICSSSSIFNDYVHDQWLIPHKERFVEAWTNRVMHFGNTTTQRVESAHWSLKQILQDSIGDICSVWETINSMIALQHSEIISLFEKSIIQKVYQHSNRLYANLSGVVSKNAIDHITAEFDRRKYVGIDKSECRCTIRRTHGLP</sequence>
<dbReference type="InterPro" id="IPR018289">
    <property type="entry name" value="MULE_transposase_dom"/>
</dbReference>
<dbReference type="AlphaFoldDB" id="A0A1S2YU70"/>
<accession>A0A1S2YU70</accession>
<dbReference type="GO" id="GO:0010106">
    <property type="term" value="P:cellular response to iron ion starvation"/>
    <property type="evidence" value="ECO:0007669"/>
    <property type="project" value="InterPro"/>
</dbReference>
<gene>
    <name evidence="3" type="primary">LOC101505492</name>
</gene>
<feature type="domain" description="MULE transposase" evidence="1">
    <location>
        <begin position="260"/>
        <end position="316"/>
    </location>
</feature>
<dbReference type="InterPro" id="IPR014842">
    <property type="entry name" value="AFT"/>
</dbReference>
<dbReference type="GeneID" id="101505492"/>
<proteinExistence type="predicted"/>
<dbReference type="PaxDb" id="3827-XP_004509991.1"/>
<name>A0A1S2YU70_CICAR</name>
<evidence type="ECO:0000313" key="3">
    <source>
        <dbReference type="RefSeq" id="XP_004509991.1"/>
    </source>
</evidence>
<evidence type="ECO:0000259" key="1">
    <source>
        <dbReference type="Pfam" id="PF10551"/>
    </source>
</evidence>
<dbReference type="Pfam" id="PF10551">
    <property type="entry name" value="MULE"/>
    <property type="match status" value="1"/>
</dbReference>
<dbReference type="PANTHER" id="PTHR31569">
    <property type="entry name" value="SWIM-TYPE DOMAIN-CONTAINING PROTEIN"/>
    <property type="match status" value="1"/>
</dbReference>
<dbReference type="OrthoDB" id="1435021at2759"/>
<dbReference type="GO" id="GO:0000981">
    <property type="term" value="F:DNA-binding transcription factor activity, RNA polymerase II-specific"/>
    <property type="evidence" value="ECO:0007669"/>
    <property type="project" value="InterPro"/>
</dbReference>
<protein>
    <submittedName>
        <fullName evidence="3">Uncharacterized protein LOC101505492</fullName>
    </submittedName>
</protein>
<dbReference type="eggNOG" id="ENOG502QQB8">
    <property type="taxonomic scope" value="Eukaryota"/>
</dbReference>
<dbReference type="GO" id="GO:0045944">
    <property type="term" value="P:positive regulation of transcription by RNA polymerase II"/>
    <property type="evidence" value="ECO:0007669"/>
    <property type="project" value="InterPro"/>
</dbReference>
<dbReference type="RefSeq" id="XP_004509991.1">
    <property type="nucleotide sequence ID" value="XM_004509934.1"/>
</dbReference>
<dbReference type="InterPro" id="IPR052579">
    <property type="entry name" value="Zinc_finger_SWIM"/>
</dbReference>
<dbReference type="Proteomes" id="UP000087171">
    <property type="component" value="Chromosome Ca7"/>
</dbReference>
<reference evidence="3" key="2">
    <citation type="submission" date="2025-08" db="UniProtKB">
        <authorList>
            <consortium name="RefSeq"/>
        </authorList>
    </citation>
    <scope>IDENTIFICATION</scope>
    <source>
        <tissue evidence="3">Etiolated seedlings</tissue>
    </source>
</reference>
<dbReference type="KEGG" id="cam:101505492"/>
<reference evidence="2" key="1">
    <citation type="journal article" date="2013" name="Nat. Biotechnol.">
        <title>Draft genome sequence of chickpea (Cicer arietinum) provides a resource for trait improvement.</title>
        <authorList>
            <person name="Varshney R.K."/>
            <person name="Song C."/>
            <person name="Saxena R.K."/>
            <person name="Azam S."/>
            <person name="Yu S."/>
            <person name="Sharpe A.G."/>
            <person name="Cannon S."/>
            <person name="Baek J."/>
            <person name="Rosen B.D."/>
            <person name="Tar'an B."/>
            <person name="Millan T."/>
            <person name="Zhang X."/>
            <person name="Ramsay L.D."/>
            <person name="Iwata A."/>
            <person name="Wang Y."/>
            <person name="Nelson W."/>
            <person name="Farmer A.D."/>
            <person name="Gaur P.M."/>
            <person name="Soderlund C."/>
            <person name="Penmetsa R.V."/>
            <person name="Xu C."/>
            <person name="Bharti A.K."/>
            <person name="He W."/>
            <person name="Winter P."/>
            <person name="Zhao S."/>
            <person name="Hane J.K."/>
            <person name="Carrasquilla-Garcia N."/>
            <person name="Condie J.A."/>
            <person name="Upadhyaya H.D."/>
            <person name="Luo M.C."/>
            <person name="Thudi M."/>
            <person name="Gowda C.L."/>
            <person name="Singh N.P."/>
            <person name="Lichtenzveig J."/>
            <person name="Gali K.K."/>
            <person name="Rubio J."/>
            <person name="Nadarajan N."/>
            <person name="Dolezel J."/>
            <person name="Bansal K.C."/>
            <person name="Xu X."/>
            <person name="Edwards D."/>
            <person name="Zhang G."/>
            <person name="Kahl G."/>
            <person name="Gil J."/>
            <person name="Singh K.B."/>
            <person name="Datta S.K."/>
            <person name="Jackson S.A."/>
            <person name="Wang J."/>
            <person name="Cook D.R."/>
        </authorList>
    </citation>
    <scope>NUCLEOTIDE SEQUENCE [LARGE SCALE GENOMIC DNA]</scope>
    <source>
        <strain evidence="2">cv. CDC Frontier</strain>
    </source>
</reference>
<dbReference type="Pfam" id="PF08731">
    <property type="entry name" value="AFT"/>
    <property type="match status" value="1"/>
</dbReference>
<dbReference type="PANTHER" id="PTHR31569:SF4">
    <property type="entry name" value="SWIM-TYPE DOMAIN-CONTAINING PROTEIN"/>
    <property type="match status" value="1"/>
</dbReference>
<evidence type="ECO:0000313" key="2">
    <source>
        <dbReference type="Proteomes" id="UP000087171"/>
    </source>
</evidence>